<dbReference type="Proteomes" id="UP000182278">
    <property type="component" value="Unassembled WGS sequence"/>
</dbReference>
<organism evidence="1 2">
    <name type="scientific">Candidatus Desantisbacteria bacterium CG1_02_38_46</name>
    <dbReference type="NCBI Taxonomy" id="1817893"/>
    <lineage>
        <taxon>Bacteria</taxon>
        <taxon>Candidatus Desantisiibacteriota</taxon>
    </lineage>
</organism>
<evidence type="ECO:0000313" key="1">
    <source>
        <dbReference type="EMBL" id="OIN98852.1"/>
    </source>
</evidence>
<sequence length="74" mass="8684">MTSDRTYKEIKEQIIELCRASRSAKELSFELGINKIYLVNNYLKKMVEEGNLGRTNPAPRARNQKYYTVINNKE</sequence>
<evidence type="ECO:0008006" key="3">
    <source>
        <dbReference type="Google" id="ProtNLM"/>
    </source>
</evidence>
<protein>
    <recommendedName>
        <fullName evidence="3">Transcriptional regulator</fullName>
    </recommendedName>
</protein>
<dbReference type="AlphaFoldDB" id="A0A1J4SJN2"/>
<dbReference type="EMBL" id="MNUO01000002">
    <property type="protein sequence ID" value="OIN98852.1"/>
    <property type="molecule type" value="Genomic_DNA"/>
</dbReference>
<comment type="caution">
    <text evidence="1">The sequence shown here is derived from an EMBL/GenBank/DDBJ whole genome shotgun (WGS) entry which is preliminary data.</text>
</comment>
<gene>
    <name evidence="1" type="ORF">AUJ66_00060</name>
</gene>
<accession>A0A1J4SJN2</accession>
<reference evidence="1 2" key="1">
    <citation type="journal article" date="2016" name="Environ. Microbiol.">
        <title>Genomic resolution of a cold subsurface aquifer community provides metabolic insights for novel microbes adapted to high CO concentrations.</title>
        <authorList>
            <person name="Probst A.J."/>
            <person name="Castelle C.J."/>
            <person name="Singh A."/>
            <person name="Brown C.T."/>
            <person name="Anantharaman K."/>
            <person name="Sharon I."/>
            <person name="Hug L.A."/>
            <person name="Burstein D."/>
            <person name="Emerson J.B."/>
            <person name="Thomas B.C."/>
            <person name="Banfield J.F."/>
        </authorList>
    </citation>
    <scope>NUCLEOTIDE SEQUENCE [LARGE SCALE GENOMIC DNA]</scope>
    <source>
        <strain evidence="1">CG1_02_38_46</strain>
    </source>
</reference>
<evidence type="ECO:0000313" key="2">
    <source>
        <dbReference type="Proteomes" id="UP000182278"/>
    </source>
</evidence>
<name>A0A1J4SJN2_9BACT</name>
<dbReference type="STRING" id="1817893.AUJ66_00060"/>
<proteinExistence type="predicted"/>